<dbReference type="Gene3D" id="1.10.10.10">
    <property type="entry name" value="Winged helix-like DNA-binding domain superfamily/Winged helix DNA-binding domain"/>
    <property type="match status" value="1"/>
</dbReference>
<sequence>MFDMSTDPPRKTMSQLRRGTVGYCVMALLGRRERYAVELVRELAAHQALAAGQGTIYPLLSRLRSDGMVATEWKESPSGPPRRYYSLTDKGRASLERFRGEWKQFSDAVDTFMED</sequence>
<proteinExistence type="predicted"/>
<dbReference type="PANTHER" id="PTHR33169">
    <property type="entry name" value="PADR-FAMILY TRANSCRIPTIONAL REGULATOR"/>
    <property type="match status" value="1"/>
</dbReference>
<comment type="caution">
    <text evidence="2">The sequence shown here is derived from an EMBL/GenBank/DDBJ whole genome shotgun (WGS) entry which is preliminary data.</text>
</comment>
<dbReference type="Proteomes" id="UP000253318">
    <property type="component" value="Unassembled WGS sequence"/>
</dbReference>
<dbReference type="AlphaFoldDB" id="A0A368T1J4"/>
<gene>
    <name evidence="2" type="ORF">DEF24_19980</name>
</gene>
<name>A0A368T1J4_9ACTN</name>
<evidence type="ECO:0000259" key="1">
    <source>
        <dbReference type="Pfam" id="PF03551"/>
    </source>
</evidence>
<evidence type="ECO:0000313" key="3">
    <source>
        <dbReference type="Proteomes" id="UP000253318"/>
    </source>
</evidence>
<feature type="domain" description="Transcription regulator PadR N-terminal" evidence="1">
    <location>
        <begin position="25"/>
        <end position="96"/>
    </location>
</feature>
<dbReference type="InterPro" id="IPR036388">
    <property type="entry name" value="WH-like_DNA-bd_sf"/>
</dbReference>
<dbReference type="InterPro" id="IPR005149">
    <property type="entry name" value="Tscrpt_reg_PadR_N"/>
</dbReference>
<keyword evidence="3" id="KW-1185">Reference proteome</keyword>
<protein>
    <submittedName>
        <fullName evidence="2">PadR family transcriptional regulator</fullName>
    </submittedName>
</protein>
<dbReference type="InterPro" id="IPR036390">
    <property type="entry name" value="WH_DNA-bd_sf"/>
</dbReference>
<dbReference type="PANTHER" id="PTHR33169:SF14">
    <property type="entry name" value="TRANSCRIPTIONAL REGULATOR RV3488"/>
    <property type="match status" value="1"/>
</dbReference>
<dbReference type="OrthoDB" id="122286at2"/>
<evidence type="ECO:0000313" key="2">
    <source>
        <dbReference type="EMBL" id="RCV53850.1"/>
    </source>
</evidence>
<reference evidence="2 3" key="1">
    <citation type="submission" date="2018-04" db="EMBL/GenBank/DDBJ databases">
        <title>Novel actinobacteria from marine sediment.</title>
        <authorList>
            <person name="Ng Z.Y."/>
            <person name="Tan G.Y.A."/>
        </authorList>
    </citation>
    <scope>NUCLEOTIDE SEQUENCE [LARGE SCALE GENOMIC DNA]</scope>
    <source>
        <strain evidence="2 3">TPS81</strain>
    </source>
</reference>
<accession>A0A368T1J4</accession>
<organism evidence="2 3">
    <name type="scientific">Marinitenerispora sediminis</name>
    <dbReference type="NCBI Taxonomy" id="1931232"/>
    <lineage>
        <taxon>Bacteria</taxon>
        <taxon>Bacillati</taxon>
        <taxon>Actinomycetota</taxon>
        <taxon>Actinomycetes</taxon>
        <taxon>Streptosporangiales</taxon>
        <taxon>Nocardiopsidaceae</taxon>
        <taxon>Marinitenerispora</taxon>
    </lineage>
</organism>
<dbReference type="Pfam" id="PF03551">
    <property type="entry name" value="PadR"/>
    <property type="match status" value="1"/>
</dbReference>
<dbReference type="EMBL" id="QEIN01000181">
    <property type="protein sequence ID" value="RCV53850.1"/>
    <property type="molecule type" value="Genomic_DNA"/>
</dbReference>
<dbReference type="InterPro" id="IPR052509">
    <property type="entry name" value="Metal_resp_DNA-bind_regulator"/>
</dbReference>
<dbReference type="SUPFAM" id="SSF46785">
    <property type="entry name" value="Winged helix' DNA-binding domain"/>
    <property type="match status" value="1"/>
</dbReference>